<organism evidence="2 3">
    <name type="scientific">Jiella endophytica</name>
    <dbReference type="NCBI Taxonomy" id="2558362"/>
    <lineage>
        <taxon>Bacteria</taxon>
        <taxon>Pseudomonadati</taxon>
        <taxon>Pseudomonadota</taxon>
        <taxon>Alphaproteobacteria</taxon>
        <taxon>Hyphomicrobiales</taxon>
        <taxon>Aurantimonadaceae</taxon>
        <taxon>Jiella</taxon>
    </lineage>
</organism>
<sequence>MRLLRTRVTSLELKSPPRGLTPVPHGVGMVAIAEMRWMPLAEYRALYRIVGEAHHWTSRLIDDERLRREIHDRDTRIFVMTVDGRKAGWFELDIRRVTDEVRIVHFGVLPDYRGYGLAHVMLSRAIASAFAGGPKRVTIETNTLDHPAALALYQKHGFRPYALRDVQTPAIESVREPLRAHS</sequence>
<reference evidence="2 3" key="1">
    <citation type="submission" date="2019-03" db="EMBL/GenBank/DDBJ databases">
        <title>Jiella endophytica sp. nov., a novel endophytic bacterium isolated from root of Ficus microcarpa Linn. f.</title>
        <authorList>
            <person name="Tuo L."/>
        </authorList>
    </citation>
    <scope>NUCLEOTIDE SEQUENCE [LARGE SCALE GENOMIC DNA]</scope>
    <source>
        <strain evidence="2 3">CBS5Q-3</strain>
    </source>
</reference>
<name>A0A4Y8RCK6_9HYPH</name>
<comment type="caution">
    <text evidence="2">The sequence shown here is derived from an EMBL/GenBank/DDBJ whole genome shotgun (WGS) entry which is preliminary data.</text>
</comment>
<dbReference type="AlphaFoldDB" id="A0A4Y8RCK6"/>
<keyword evidence="3" id="KW-1185">Reference proteome</keyword>
<dbReference type="RefSeq" id="WP_134763692.1">
    <property type="nucleotide sequence ID" value="NZ_SOZD01000007.1"/>
</dbReference>
<dbReference type="CDD" id="cd04301">
    <property type="entry name" value="NAT_SF"/>
    <property type="match status" value="1"/>
</dbReference>
<gene>
    <name evidence="2" type="ORF">E3C22_20185</name>
</gene>
<accession>A0A4Y8RCK6</accession>
<evidence type="ECO:0000313" key="3">
    <source>
        <dbReference type="Proteomes" id="UP000298179"/>
    </source>
</evidence>
<dbReference type="PROSITE" id="PS51186">
    <property type="entry name" value="GNAT"/>
    <property type="match status" value="1"/>
</dbReference>
<dbReference type="Proteomes" id="UP000298179">
    <property type="component" value="Unassembled WGS sequence"/>
</dbReference>
<protein>
    <submittedName>
        <fullName evidence="2">GNAT family N-acetyltransferase</fullName>
    </submittedName>
</protein>
<feature type="domain" description="N-acetyltransferase" evidence="1">
    <location>
        <begin position="33"/>
        <end position="181"/>
    </location>
</feature>
<dbReference type="InterPro" id="IPR016181">
    <property type="entry name" value="Acyl_CoA_acyltransferase"/>
</dbReference>
<dbReference type="OrthoDB" id="275336at2"/>
<dbReference type="Pfam" id="PF00583">
    <property type="entry name" value="Acetyltransf_1"/>
    <property type="match status" value="1"/>
</dbReference>
<dbReference type="SUPFAM" id="SSF55729">
    <property type="entry name" value="Acyl-CoA N-acyltransferases (Nat)"/>
    <property type="match status" value="1"/>
</dbReference>
<dbReference type="GO" id="GO:0016747">
    <property type="term" value="F:acyltransferase activity, transferring groups other than amino-acyl groups"/>
    <property type="evidence" value="ECO:0007669"/>
    <property type="project" value="InterPro"/>
</dbReference>
<keyword evidence="2" id="KW-0808">Transferase</keyword>
<evidence type="ECO:0000259" key="1">
    <source>
        <dbReference type="PROSITE" id="PS51186"/>
    </source>
</evidence>
<evidence type="ECO:0000313" key="2">
    <source>
        <dbReference type="EMBL" id="TFF19095.1"/>
    </source>
</evidence>
<dbReference type="EMBL" id="SOZD01000007">
    <property type="protein sequence ID" value="TFF19095.1"/>
    <property type="molecule type" value="Genomic_DNA"/>
</dbReference>
<dbReference type="Gene3D" id="3.40.630.30">
    <property type="match status" value="1"/>
</dbReference>
<dbReference type="InterPro" id="IPR000182">
    <property type="entry name" value="GNAT_dom"/>
</dbReference>
<proteinExistence type="predicted"/>